<proteinExistence type="predicted"/>
<keyword evidence="4" id="KW-1185">Reference proteome</keyword>
<organism evidence="3 4">
    <name type="scientific">Cryptolaemus montrouzieri</name>
    <dbReference type="NCBI Taxonomy" id="559131"/>
    <lineage>
        <taxon>Eukaryota</taxon>
        <taxon>Metazoa</taxon>
        <taxon>Ecdysozoa</taxon>
        <taxon>Arthropoda</taxon>
        <taxon>Hexapoda</taxon>
        <taxon>Insecta</taxon>
        <taxon>Pterygota</taxon>
        <taxon>Neoptera</taxon>
        <taxon>Endopterygota</taxon>
        <taxon>Coleoptera</taxon>
        <taxon>Polyphaga</taxon>
        <taxon>Cucujiformia</taxon>
        <taxon>Coccinelloidea</taxon>
        <taxon>Coccinellidae</taxon>
        <taxon>Scymninae</taxon>
        <taxon>Scymnini</taxon>
        <taxon>Cryptolaemus</taxon>
    </lineage>
</organism>
<accession>A0ABD2P6B5</accession>
<comment type="caution">
    <text evidence="3">The sequence shown here is derived from an EMBL/GenBank/DDBJ whole genome shotgun (WGS) entry which is preliminary data.</text>
</comment>
<dbReference type="AlphaFoldDB" id="A0ABD2P6B5"/>
<protein>
    <submittedName>
        <fullName evidence="3">Uncharacterized protein</fullName>
    </submittedName>
</protein>
<dbReference type="EMBL" id="JABFTP020000185">
    <property type="protein sequence ID" value="KAL3286428.1"/>
    <property type="molecule type" value="Genomic_DNA"/>
</dbReference>
<keyword evidence="2" id="KW-0732">Signal</keyword>
<feature type="region of interest" description="Disordered" evidence="1">
    <location>
        <begin position="27"/>
        <end position="57"/>
    </location>
</feature>
<name>A0ABD2P6B5_9CUCU</name>
<feature type="signal peptide" evidence="2">
    <location>
        <begin position="1"/>
        <end position="22"/>
    </location>
</feature>
<dbReference type="Proteomes" id="UP001516400">
    <property type="component" value="Unassembled WGS sequence"/>
</dbReference>
<feature type="compositionally biased region" description="Polar residues" evidence="1">
    <location>
        <begin position="37"/>
        <end position="49"/>
    </location>
</feature>
<feature type="chain" id="PRO_5044847002" evidence="2">
    <location>
        <begin position="23"/>
        <end position="184"/>
    </location>
</feature>
<gene>
    <name evidence="3" type="ORF">HHI36_000936</name>
</gene>
<evidence type="ECO:0000256" key="2">
    <source>
        <dbReference type="SAM" id="SignalP"/>
    </source>
</evidence>
<evidence type="ECO:0000313" key="4">
    <source>
        <dbReference type="Proteomes" id="UP001516400"/>
    </source>
</evidence>
<evidence type="ECO:0000256" key="1">
    <source>
        <dbReference type="SAM" id="MobiDB-lite"/>
    </source>
</evidence>
<evidence type="ECO:0000313" key="3">
    <source>
        <dbReference type="EMBL" id="KAL3286428.1"/>
    </source>
</evidence>
<reference evidence="3 4" key="1">
    <citation type="journal article" date="2021" name="BMC Biol.">
        <title>Horizontally acquired antibacterial genes associated with adaptive radiation of ladybird beetles.</title>
        <authorList>
            <person name="Li H.S."/>
            <person name="Tang X.F."/>
            <person name="Huang Y.H."/>
            <person name="Xu Z.Y."/>
            <person name="Chen M.L."/>
            <person name="Du X.Y."/>
            <person name="Qiu B.Y."/>
            <person name="Chen P.T."/>
            <person name="Zhang W."/>
            <person name="Slipinski A."/>
            <person name="Escalona H.E."/>
            <person name="Waterhouse R.M."/>
            <person name="Zwick A."/>
            <person name="Pang H."/>
        </authorList>
    </citation>
    <scope>NUCLEOTIDE SEQUENCE [LARGE SCALE GENOMIC DNA]</scope>
    <source>
        <strain evidence="3">SYSU2018</strain>
    </source>
</reference>
<sequence length="184" mass="19994">MYFKVIFPSIISLLLLVSLLSCEDENETEGESKDSSVEANQTSTQTTGSRRLGVGTSAPYQAPRSIAYPFGDEEMINNNMLNSSATTDANCADENEFMEYKPECTGPVEGTDELYVACLKSDLTAGPTDTIYTSSISGSSRPVNLPELICKTCNLQKNADNTGVLVYCHNCYDLGSPLNRTEQV</sequence>
<dbReference type="PROSITE" id="PS51257">
    <property type="entry name" value="PROKAR_LIPOPROTEIN"/>
    <property type="match status" value="1"/>
</dbReference>